<dbReference type="UniPathway" id="UPA00557">
    <property type="reaction ID" value="UER00614"/>
</dbReference>
<evidence type="ECO:0000256" key="4">
    <source>
        <dbReference type="ARBA" id="ARBA00005189"/>
    </source>
</evidence>
<proteinExistence type="inferred from homology"/>
<keyword evidence="9 12" id="KW-1133">Transmembrane helix</keyword>
<dbReference type="GO" id="GO:0009273">
    <property type="term" value="P:peptidoglycan-based cell wall biogenesis"/>
    <property type="evidence" value="ECO:0007669"/>
    <property type="project" value="TreeGrafter"/>
</dbReference>
<feature type="transmembrane region" description="Helical" evidence="12">
    <location>
        <begin position="36"/>
        <end position="64"/>
    </location>
</feature>
<comment type="pathway">
    <text evidence="4">Lipid metabolism.</text>
</comment>
<dbReference type="AlphaFoldDB" id="A0A2T2XD81"/>
<evidence type="ECO:0000256" key="3">
    <source>
        <dbReference type="ARBA" id="ARBA00005119"/>
    </source>
</evidence>
<dbReference type="GO" id="GO:0005886">
    <property type="term" value="C:plasma membrane"/>
    <property type="evidence" value="ECO:0007669"/>
    <property type="project" value="TreeGrafter"/>
</dbReference>
<gene>
    <name evidence="13" type="ORF">C7B46_14480</name>
</gene>
<evidence type="ECO:0000256" key="11">
    <source>
        <dbReference type="RuleBase" id="RU003938"/>
    </source>
</evidence>
<keyword evidence="8 11" id="KW-0812">Transmembrane</keyword>
<dbReference type="PROSITE" id="PS01315">
    <property type="entry name" value="CDS"/>
    <property type="match status" value="1"/>
</dbReference>
<reference evidence="13 14" key="1">
    <citation type="journal article" date="2014" name="BMC Genomics">
        <title>Comparison of environmental and isolate Sulfobacillus genomes reveals diverse carbon, sulfur, nitrogen, and hydrogen metabolisms.</title>
        <authorList>
            <person name="Justice N.B."/>
            <person name="Norman A."/>
            <person name="Brown C.T."/>
            <person name="Singh A."/>
            <person name="Thomas B.C."/>
            <person name="Banfield J.F."/>
        </authorList>
    </citation>
    <scope>NUCLEOTIDE SEQUENCE [LARGE SCALE GENOMIC DNA]</scope>
    <source>
        <strain evidence="13">AMDSBA4</strain>
    </source>
</reference>
<dbReference type="InterPro" id="IPR000374">
    <property type="entry name" value="PC_trans"/>
</dbReference>
<dbReference type="PANTHER" id="PTHR43535:SF1">
    <property type="entry name" value="PHOSPHATIDATE CYTIDYLYLTRANSFERASE"/>
    <property type="match status" value="1"/>
</dbReference>
<evidence type="ECO:0000256" key="9">
    <source>
        <dbReference type="ARBA" id="ARBA00022989"/>
    </source>
</evidence>
<sequence length="281" mass="29665">MAILWRFDAVVLALILVAGIVAGVVGHRPTLTRSLTLLVILLGLSLALWTRPGGILVLSVLLALGGLREVGKVWGVPGLWVALAGGVGLALAAWQPSAQVAWPFIGIVAVSWFLSRRWVVTPGFAMVLALIVGVGLGFFARLSVAGVLTLMLLLQMNDAFAYFGGHLVGRRHIVFAISPGKTLEGYLAGVLGVGAGVALGYWPLGLFTGMAFVPIALLGLYLVFAGDLGDLFFSLLKRHRGIKDFSSLLPGHGGILDRFDNVIVAAPGFYLLWHLVAMGGH</sequence>
<evidence type="ECO:0000313" key="14">
    <source>
        <dbReference type="Proteomes" id="UP000242972"/>
    </source>
</evidence>
<evidence type="ECO:0000256" key="5">
    <source>
        <dbReference type="ARBA" id="ARBA00010185"/>
    </source>
</evidence>
<comment type="pathway">
    <text evidence="3 11">Phospholipid metabolism; CDP-diacylglycerol biosynthesis; CDP-diacylglycerol from sn-glycerol 3-phosphate: step 3/3.</text>
</comment>
<keyword evidence="7 11" id="KW-0808">Transferase</keyword>
<dbReference type="EMBL" id="PXYW01000042">
    <property type="protein sequence ID" value="PSR32407.1"/>
    <property type="molecule type" value="Genomic_DNA"/>
</dbReference>
<dbReference type="EC" id="2.7.7.41" evidence="6 11"/>
<dbReference type="GO" id="GO:0004605">
    <property type="term" value="F:phosphatidate cytidylyltransferase activity"/>
    <property type="evidence" value="ECO:0007669"/>
    <property type="project" value="UniProtKB-EC"/>
</dbReference>
<dbReference type="PANTHER" id="PTHR43535">
    <property type="entry name" value="PHOSPHATIDATE CYTIDYLYLTRANSFERASE"/>
    <property type="match status" value="1"/>
</dbReference>
<evidence type="ECO:0000256" key="10">
    <source>
        <dbReference type="ARBA" id="ARBA00023136"/>
    </source>
</evidence>
<feature type="transmembrane region" description="Helical" evidence="12">
    <location>
        <begin position="127"/>
        <end position="153"/>
    </location>
</feature>
<feature type="transmembrane region" description="Helical" evidence="12">
    <location>
        <begin position="185"/>
        <end position="204"/>
    </location>
</feature>
<keyword evidence="10 12" id="KW-0472">Membrane</keyword>
<dbReference type="Proteomes" id="UP000242972">
    <property type="component" value="Unassembled WGS sequence"/>
</dbReference>
<comment type="catalytic activity">
    <reaction evidence="1 11">
        <text>a 1,2-diacyl-sn-glycero-3-phosphate + CTP + H(+) = a CDP-1,2-diacyl-sn-glycerol + diphosphate</text>
        <dbReference type="Rhea" id="RHEA:16229"/>
        <dbReference type="ChEBI" id="CHEBI:15378"/>
        <dbReference type="ChEBI" id="CHEBI:33019"/>
        <dbReference type="ChEBI" id="CHEBI:37563"/>
        <dbReference type="ChEBI" id="CHEBI:58332"/>
        <dbReference type="ChEBI" id="CHEBI:58608"/>
        <dbReference type="EC" id="2.7.7.41"/>
    </reaction>
</comment>
<evidence type="ECO:0000313" key="13">
    <source>
        <dbReference type="EMBL" id="PSR32407.1"/>
    </source>
</evidence>
<feature type="transmembrane region" description="Helical" evidence="12">
    <location>
        <begin position="76"/>
        <end position="94"/>
    </location>
</feature>
<feature type="transmembrane region" description="Helical" evidence="12">
    <location>
        <begin position="100"/>
        <end position="115"/>
    </location>
</feature>
<feature type="transmembrane region" description="Helical" evidence="12">
    <location>
        <begin position="210"/>
        <end position="233"/>
    </location>
</feature>
<evidence type="ECO:0000256" key="8">
    <source>
        <dbReference type="ARBA" id="ARBA00022692"/>
    </source>
</evidence>
<evidence type="ECO:0000256" key="6">
    <source>
        <dbReference type="ARBA" id="ARBA00012487"/>
    </source>
</evidence>
<dbReference type="GO" id="GO:0016024">
    <property type="term" value="P:CDP-diacylglycerol biosynthetic process"/>
    <property type="evidence" value="ECO:0007669"/>
    <property type="project" value="UniProtKB-UniPathway"/>
</dbReference>
<accession>A0A2T2XD81</accession>
<organism evidence="13 14">
    <name type="scientific">Sulfobacillus benefaciens</name>
    <dbReference type="NCBI Taxonomy" id="453960"/>
    <lineage>
        <taxon>Bacteria</taxon>
        <taxon>Bacillati</taxon>
        <taxon>Bacillota</taxon>
        <taxon>Clostridia</taxon>
        <taxon>Eubacteriales</taxon>
        <taxon>Clostridiales Family XVII. Incertae Sedis</taxon>
        <taxon>Sulfobacillus</taxon>
    </lineage>
</organism>
<evidence type="ECO:0000256" key="1">
    <source>
        <dbReference type="ARBA" id="ARBA00001698"/>
    </source>
</evidence>
<comment type="subcellular location">
    <subcellularLocation>
        <location evidence="2">Membrane</location>
        <topology evidence="2">Multi-pass membrane protein</topology>
    </subcellularLocation>
</comment>
<evidence type="ECO:0000256" key="2">
    <source>
        <dbReference type="ARBA" id="ARBA00004141"/>
    </source>
</evidence>
<comment type="caution">
    <text evidence="13">The sequence shown here is derived from an EMBL/GenBank/DDBJ whole genome shotgun (WGS) entry which is preliminary data.</text>
</comment>
<evidence type="ECO:0000256" key="12">
    <source>
        <dbReference type="SAM" id="Phobius"/>
    </source>
</evidence>
<evidence type="ECO:0000256" key="7">
    <source>
        <dbReference type="ARBA" id="ARBA00022679"/>
    </source>
</evidence>
<dbReference type="Pfam" id="PF01148">
    <property type="entry name" value="CTP_transf_1"/>
    <property type="match status" value="1"/>
</dbReference>
<name>A0A2T2XD81_9FIRM</name>
<protein>
    <recommendedName>
        <fullName evidence="6 11">Phosphatidate cytidylyltransferase</fullName>
        <ecNumber evidence="6 11">2.7.7.41</ecNumber>
    </recommendedName>
</protein>
<comment type="similarity">
    <text evidence="5 11">Belongs to the CDS family.</text>
</comment>
<keyword evidence="11" id="KW-0548">Nucleotidyltransferase</keyword>